<dbReference type="SMART" id="SM00827">
    <property type="entry name" value="PKS_AT"/>
    <property type="match status" value="1"/>
</dbReference>
<dbReference type="Gene3D" id="3.40.50.720">
    <property type="entry name" value="NAD(P)-binding Rossmann-like Domain"/>
    <property type="match status" value="1"/>
</dbReference>
<dbReference type="Gene3D" id="3.30.70.3290">
    <property type="match status" value="1"/>
</dbReference>
<dbReference type="GO" id="GO:0071770">
    <property type="term" value="P:DIM/DIP cell wall layer assembly"/>
    <property type="evidence" value="ECO:0007669"/>
    <property type="project" value="TreeGrafter"/>
</dbReference>
<dbReference type="InterPro" id="IPR001227">
    <property type="entry name" value="Ac_transferase_dom_sf"/>
</dbReference>
<dbReference type="SMART" id="SM00824">
    <property type="entry name" value="PKS_TE"/>
    <property type="match status" value="1"/>
</dbReference>
<dbReference type="InterPro" id="IPR001031">
    <property type="entry name" value="Thioesterase"/>
</dbReference>
<dbReference type="FunFam" id="3.30.559.10:FF:000023">
    <property type="entry name" value="Non-ribosomal peptide synthetase"/>
    <property type="match status" value="1"/>
</dbReference>
<dbReference type="InterPro" id="IPR057326">
    <property type="entry name" value="KR_dom"/>
</dbReference>
<evidence type="ECO:0000313" key="11">
    <source>
        <dbReference type="Proteomes" id="UP000605361"/>
    </source>
</evidence>
<dbReference type="FunFam" id="3.30.559.30:FF:000006">
    <property type="entry name" value="Yersiniabactin polyketide/non-ribosomal peptide synthetase"/>
    <property type="match status" value="1"/>
</dbReference>
<dbReference type="PANTHER" id="PTHR43775">
    <property type="entry name" value="FATTY ACID SYNTHASE"/>
    <property type="match status" value="1"/>
</dbReference>
<dbReference type="CDD" id="cd19535">
    <property type="entry name" value="Cyc_NRPS"/>
    <property type="match status" value="1"/>
</dbReference>
<dbReference type="SUPFAM" id="SSF52777">
    <property type="entry name" value="CoA-dependent acyltransferases"/>
    <property type="match status" value="2"/>
</dbReference>
<dbReference type="InterPro" id="IPR018201">
    <property type="entry name" value="Ketoacyl_synth_AS"/>
</dbReference>
<dbReference type="Gene3D" id="3.40.47.10">
    <property type="match status" value="1"/>
</dbReference>
<dbReference type="Pfam" id="PF16197">
    <property type="entry name" value="KAsynt_C_assoc"/>
    <property type="match status" value="1"/>
</dbReference>
<dbReference type="InterPro" id="IPR009081">
    <property type="entry name" value="PP-bd_ACP"/>
</dbReference>
<dbReference type="InterPro" id="IPR014043">
    <property type="entry name" value="Acyl_transferase_dom"/>
</dbReference>
<dbReference type="InterPro" id="IPR032821">
    <property type="entry name" value="PKS_assoc"/>
</dbReference>
<dbReference type="Gene3D" id="3.30.559.30">
    <property type="entry name" value="Nonribosomal peptide synthetase, condensation domain"/>
    <property type="match status" value="1"/>
</dbReference>
<feature type="region of interest" description="Disordered" evidence="7">
    <location>
        <begin position="1438"/>
        <end position="1457"/>
    </location>
</feature>
<dbReference type="SUPFAM" id="SSF53474">
    <property type="entry name" value="alpha/beta-Hydrolases"/>
    <property type="match status" value="1"/>
</dbReference>
<name>A0A931F0Y4_9ACTN</name>
<evidence type="ECO:0000256" key="4">
    <source>
        <dbReference type="ARBA" id="ARBA00022553"/>
    </source>
</evidence>
<comment type="caution">
    <text evidence="10">The sequence shown here is derived from an EMBL/GenBank/DDBJ whole genome shotgun (WGS) entry which is preliminary data.</text>
</comment>
<organism evidence="10 11">
    <name type="scientific">Nonomuraea cypriaca</name>
    <dbReference type="NCBI Taxonomy" id="1187855"/>
    <lineage>
        <taxon>Bacteria</taxon>
        <taxon>Bacillati</taxon>
        <taxon>Actinomycetota</taxon>
        <taxon>Actinomycetes</taxon>
        <taxon>Streptosporangiales</taxon>
        <taxon>Streptosporangiaceae</taxon>
        <taxon>Nonomuraea</taxon>
    </lineage>
</organism>
<keyword evidence="11" id="KW-1185">Reference proteome</keyword>
<dbReference type="PROSITE" id="PS00606">
    <property type="entry name" value="KS3_1"/>
    <property type="match status" value="1"/>
</dbReference>
<dbReference type="SUPFAM" id="SSF55048">
    <property type="entry name" value="Probable ACP-binding domain of malonyl-CoA ACP transacylase"/>
    <property type="match status" value="1"/>
</dbReference>
<dbReference type="InterPro" id="IPR014030">
    <property type="entry name" value="Ketoacyl_synth_N"/>
</dbReference>
<evidence type="ECO:0000259" key="9">
    <source>
        <dbReference type="PROSITE" id="PS52004"/>
    </source>
</evidence>
<dbReference type="InterPro" id="IPR001242">
    <property type="entry name" value="Condensation_dom"/>
</dbReference>
<dbReference type="InterPro" id="IPR016039">
    <property type="entry name" value="Thiolase-like"/>
</dbReference>
<dbReference type="SUPFAM" id="SSF53901">
    <property type="entry name" value="Thiolase-like"/>
    <property type="match status" value="1"/>
</dbReference>
<dbReference type="GO" id="GO:0006633">
    <property type="term" value="P:fatty acid biosynthetic process"/>
    <property type="evidence" value="ECO:0007669"/>
    <property type="project" value="InterPro"/>
</dbReference>
<reference evidence="10" key="1">
    <citation type="submission" date="2020-11" db="EMBL/GenBank/DDBJ databases">
        <title>Whole-genome analyses of Nonomuraea sp. K274.</title>
        <authorList>
            <person name="Veyisoglu A."/>
        </authorList>
    </citation>
    <scope>NUCLEOTIDE SEQUENCE</scope>
    <source>
        <strain evidence="10">K274</strain>
    </source>
</reference>
<dbReference type="CDD" id="cd05274">
    <property type="entry name" value="KR_FAS_SDR_x"/>
    <property type="match status" value="1"/>
</dbReference>
<dbReference type="InterPro" id="IPR023213">
    <property type="entry name" value="CAT-like_dom_sf"/>
</dbReference>
<dbReference type="SUPFAM" id="SSF47336">
    <property type="entry name" value="ACP-like"/>
    <property type="match status" value="1"/>
</dbReference>
<sequence length="2181" mass="231413">MNSHDDLVAVTGLACRFPGAPDADALWRLLVEERDGLTRLTDEELAARGVPRKLRRDFAYVPVAGMIDGQDLFDPEPFGLTDGEAALMDPQQRLFLEICWRALEQAGHGGGRGAGAVGVFAGAAQSAYLAANLAGRWDPTGGGADPGGSLQTAISTHTDYLPAQVAYRLDLTGPAISVNTACSTSLVAVHLAVQSLLSGECDTALAGGVSLIVPQGRGYLSTPDGIYSEDGKVRPFSAHGTGIVYTQGVGAVVLRRLRDALDDGDPVLAVVHGSAVNNDGADKTGLTAPSVRGQARAVAEALAVAGADPRQVGYVEAHGTGTRLGDPIEVAALRQVFGGTGPAWCGLGSVKSNLGHTNSAAGIASFIKTVLAVRHGALPASLYAEPVNDLLGLAGSPFEVVSRTRRWDGPELAGVSSFGIGGTNAHVVVGPAPERPARPADRRPHPLVLSAHTPEALEETVADLARWAESAPAVPVADVAYTLQQGRRHQTHRVSVIAEDGNLAPALRDAAPVAAPTVPPRLVFAFPGGGSARAGMGAGLYDAEPAFAACVDECAALFAAHLGLDIRAVVRGEEDRIRGPVPGLPALFSVSLATARLLETWGVRPDLVLGHSLGEYTAAVVAGALPLPDAVRLVAVRSLAMAEAAGDGAMLSVPLGEAETRELLRAHPDIDLAALNAPGSCVVSGPEPAVAALEKTLTDAGYEPARLRFDGAAHSRLVEPALPRLRSAAEGLSAGVPAVPVVSTLTGEVVTTGLGTADHWVRQLREPVRFSQALRTAMDTAEGAPVVLLHVGPGGALASLARAHRLPELRAALTTLATDQDDSDLPALRAAAGQLWTHGVEPDFAGMHHRWRRVALPGQAFQRRRLWIDPPVEPARSVTGTQEPDEDDPLQIPVWTQVAPLDPAAALEGRWAVAGDDEDAITTVVEALSAVGAEVIPAARAGEYPDAEWTGVVVLAGEWGARRADPEAVTEGVLAHARLARTFFTGERSAGLLLQVTRGAQRVTGAERPDPAAAALHALPRVIAQEQPGVRWRVLDVDEHTDLAEAVPAELADLLATATSGAEPALRGPDRWLRGIAPWRPRRAPGPSASAGVATALIIGGLGDVGLTTAAHLARKGLRVVVTSRSGPPGDDADPAVRERAASLRRLAEEGLPVEVRRLDAADAEGTAALLAELSAQGPIALAVHAAGVVASADLRPLRGVGSGQVAGHVHAKIAGALALREAVDRLPVDRKPLDVVLMSSAGTFVGGIGMGPYCAANRYLDALAEEVGSGARDATRWVSVVWDAWKVGPAGTERTVRLAFALGAQTGMAALDRVLAGPRRTRPPVVAVSTTDLRERVAPAAYTPPVRQAADPGQESMLTPAEQAVAELWSELLGVPVTSADADFFVLGGHSLLATRILALLRESHGVRLRLRDLIANPTVGALARLLTGREAVRPAMTATPAAEPDAGTRGDDPDGTFPMTRVQHAYWVGREGGYALGGIACQFYLEYDCPDLDLARYERAWRDVIARHPMLRAIVTRQGRLKVLDHVPPYRIRVHDLTGAGEAVMAERLARLRERISRDPGPSDRWPLVQIQAARLPGGRVRLFIGVDVLICDAGSYWIIDREVRHHYEHPGTPLPEPAVDFAACVRALEQGRQGDEWRRAAGYWRARLDTLPGPPPLPVAVPEGAPRFVRRTARLTAGQWRTLKREAARRKLTPAAVLLTAYAETLATWSGSEHFALTLTLFDRPPIHPDVEKVVGDFTSLLLHEVDRREPGTFAEQVQRAQRRLFTDLDHRTYSALDLLAERASGQGRAESVPVVFTSALGLEDLVGGRPDLQWVGEQVHALSQTPQTWLDHQVLVQRDELLLQWDAVAGLLPDAEVEEMFTRYAARLRLLATEPSTWDEPPSSHPATVSGHDDIVVPMREGTEEQTLFLIHPSGGDVLCYAELSRLLDERFAVVALTDPGLAGASAPDDLPGLARRYREAIRRHRPHGPYLLGGWSMGGSLGQEVACQVHEDGAAVGLLLMFDSNDPTYITPLPGDGLAEATVRQLGAFEAYLGLDLGVGTRADREALLALPTGQRWETVAARLREHRLLGRGEDPRERVAVFARHLRGLGAHTPRRLADATTTTVLVRAERRAVRNSGVGMGVDDTPPELPDLGWGRHLAGPLEVHGLDTDHYGVLRPPAVARLAELINRVLARY</sequence>
<dbReference type="Gene3D" id="3.40.50.1820">
    <property type="entry name" value="alpha/beta hydrolase"/>
    <property type="match status" value="2"/>
</dbReference>
<dbReference type="InterPro" id="IPR016035">
    <property type="entry name" value="Acyl_Trfase/lysoPLipase"/>
</dbReference>
<dbReference type="GO" id="GO:0004315">
    <property type="term" value="F:3-oxoacyl-[acyl-carrier-protein] synthase activity"/>
    <property type="evidence" value="ECO:0007669"/>
    <property type="project" value="InterPro"/>
</dbReference>
<dbReference type="InterPro" id="IPR020802">
    <property type="entry name" value="TesA-like"/>
</dbReference>
<dbReference type="InterPro" id="IPR014031">
    <property type="entry name" value="Ketoacyl_synth_C"/>
</dbReference>
<feature type="domain" description="Carrier" evidence="8">
    <location>
        <begin position="1357"/>
        <end position="1432"/>
    </location>
</feature>
<dbReference type="GO" id="GO:0004312">
    <property type="term" value="F:fatty acid synthase activity"/>
    <property type="evidence" value="ECO:0007669"/>
    <property type="project" value="TreeGrafter"/>
</dbReference>
<dbReference type="CDD" id="cd00833">
    <property type="entry name" value="PKS"/>
    <property type="match status" value="1"/>
</dbReference>
<comment type="cofactor">
    <cofactor evidence="1">
        <name>pantetheine 4'-phosphate</name>
        <dbReference type="ChEBI" id="CHEBI:47942"/>
    </cofactor>
</comment>
<dbReference type="PANTHER" id="PTHR43775:SF37">
    <property type="entry name" value="SI:DKEY-61P9.11"/>
    <property type="match status" value="1"/>
</dbReference>
<dbReference type="InterPro" id="IPR020841">
    <property type="entry name" value="PKS_Beta-ketoAc_synthase_dom"/>
</dbReference>
<dbReference type="SUPFAM" id="SSF51735">
    <property type="entry name" value="NAD(P)-binding Rossmann-fold domains"/>
    <property type="match status" value="2"/>
</dbReference>
<comment type="pathway">
    <text evidence="2">Siderophore biosynthesis.</text>
</comment>
<dbReference type="Proteomes" id="UP000605361">
    <property type="component" value="Unassembled WGS sequence"/>
</dbReference>
<keyword evidence="3" id="KW-0596">Phosphopantetheine</keyword>
<evidence type="ECO:0000256" key="1">
    <source>
        <dbReference type="ARBA" id="ARBA00001957"/>
    </source>
</evidence>
<accession>A0A931F0Y4</accession>
<dbReference type="Gene3D" id="3.40.366.10">
    <property type="entry name" value="Malonyl-Coenzyme A Acyl Carrier Protein, domain 2"/>
    <property type="match status" value="1"/>
</dbReference>
<dbReference type="InterPro" id="IPR036291">
    <property type="entry name" value="NAD(P)-bd_dom_sf"/>
</dbReference>
<keyword evidence="4" id="KW-0597">Phosphoprotein</keyword>
<dbReference type="Pfam" id="PF00975">
    <property type="entry name" value="Thioesterase"/>
    <property type="match status" value="1"/>
</dbReference>
<dbReference type="InterPro" id="IPR016036">
    <property type="entry name" value="Malonyl_transacylase_ACP-bd"/>
</dbReference>
<dbReference type="PROSITE" id="PS50075">
    <property type="entry name" value="CARRIER"/>
    <property type="match status" value="1"/>
</dbReference>
<dbReference type="SMART" id="SM00822">
    <property type="entry name" value="PKS_KR"/>
    <property type="match status" value="1"/>
</dbReference>
<dbReference type="InterPro" id="IPR020806">
    <property type="entry name" value="PKS_PP-bd"/>
</dbReference>
<dbReference type="Pfam" id="PF02801">
    <property type="entry name" value="Ketoacyl-synt_C"/>
    <property type="match status" value="1"/>
</dbReference>
<dbReference type="Pfam" id="PF00668">
    <property type="entry name" value="Condensation"/>
    <property type="match status" value="1"/>
</dbReference>
<dbReference type="InterPro" id="IPR057737">
    <property type="entry name" value="Condensation_MtbB-like"/>
</dbReference>
<dbReference type="SMART" id="SM00825">
    <property type="entry name" value="PKS_KS"/>
    <property type="match status" value="1"/>
</dbReference>
<keyword evidence="6" id="KW-0808">Transferase</keyword>
<dbReference type="SUPFAM" id="SSF52151">
    <property type="entry name" value="FabD/lysophospholipase-like"/>
    <property type="match status" value="1"/>
</dbReference>
<dbReference type="Gene3D" id="3.30.559.10">
    <property type="entry name" value="Chloramphenicol acetyltransferase-like domain"/>
    <property type="match status" value="1"/>
</dbReference>
<dbReference type="GO" id="GO:0005737">
    <property type="term" value="C:cytoplasm"/>
    <property type="evidence" value="ECO:0007669"/>
    <property type="project" value="TreeGrafter"/>
</dbReference>
<evidence type="ECO:0000256" key="5">
    <source>
        <dbReference type="ARBA" id="ARBA00022598"/>
    </source>
</evidence>
<dbReference type="Pfam" id="PF00550">
    <property type="entry name" value="PP-binding"/>
    <property type="match status" value="1"/>
</dbReference>
<feature type="domain" description="Ketosynthase family 3 (KS3)" evidence="9">
    <location>
        <begin position="5"/>
        <end position="431"/>
    </location>
</feature>
<gene>
    <name evidence="10" type="ORF">ITP53_14155</name>
</gene>
<dbReference type="RefSeq" id="WP_195895832.1">
    <property type="nucleotide sequence ID" value="NZ_JADOGI010000034.1"/>
</dbReference>
<evidence type="ECO:0000256" key="6">
    <source>
        <dbReference type="ARBA" id="ARBA00022679"/>
    </source>
</evidence>
<dbReference type="Pfam" id="PF00698">
    <property type="entry name" value="Acyl_transf_1"/>
    <property type="match status" value="1"/>
</dbReference>
<evidence type="ECO:0000256" key="7">
    <source>
        <dbReference type="SAM" id="MobiDB-lite"/>
    </source>
</evidence>
<proteinExistence type="predicted"/>
<dbReference type="Pfam" id="PF00109">
    <property type="entry name" value="ketoacyl-synt"/>
    <property type="match status" value="1"/>
</dbReference>
<evidence type="ECO:0000256" key="2">
    <source>
        <dbReference type="ARBA" id="ARBA00004924"/>
    </source>
</evidence>
<dbReference type="PROSITE" id="PS52004">
    <property type="entry name" value="KS3_2"/>
    <property type="match status" value="1"/>
</dbReference>
<dbReference type="GO" id="GO:0005886">
    <property type="term" value="C:plasma membrane"/>
    <property type="evidence" value="ECO:0007669"/>
    <property type="project" value="TreeGrafter"/>
</dbReference>
<dbReference type="EMBL" id="JADOGI010000034">
    <property type="protein sequence ID" value="MBF8186863.1"/>
    <property type="molecule type" value="Genomic_DNA"/>
</dbReference>
<evidence type="ECO:0000256" key="3">
    <source>
        <dbReference type="ARBA" id="ARBA00022450"/>
    </source>
</evidence>
<dbReference type="InterPro" id="IPR029058">
    <property type="entry name" value="AB_hydrolase_fold"/>
</dbReference>
<dbReference type="SMART" id="SM00823">
    <property type="entry name" value="PKS_PP"/>
    <property type="match status" value="1"/>
</dbReference>
<dbReference type="GO" id="GO:0031177">
    <property type="term" value="F:phosphopantetheine binding"/>
    <property type="evidence" value="ECO:0007669"/>
    <property type="project" value="InterPro"/>
</dbReference>
<keyword evidence="5" id="KW-0436">Ligase</keyword>
<dbReference type="Pfam" id="PF08659">
    <property type="entry name" value="KR"/>
    <property type="match status" value="1"/>
</dbReference>
<dbReference type="InterPro" id="IPR050091">
    <property type="entry name" value="PKS_NRPS_Biosynth_Enz"/>
</dbReference>
<dbReference type="GO" id="GO:0016874">
    <property type="term" value="F:ligase activity"/>
    <property type="evidence" value="ECO:0007669"/>
    <property type="project" value="UniProtKB-KW"/>
</dbReference>
<dbReference type="InterPro" id="IPR013968">
    <property type="entry name" value="PKS_KR"/>
</dbReference>
<dbReference type="InterPro" id="IPR036736">
    <property type="entry name" value="ACP-like_sf"/>
</dbReference>
<protein>
    <submittedName>
        <fullName evidence="10">SDR family NAD(P)-dependent oxidoreductase</fullName>
    </submittedName>
</protein>
<evidence type="ECO:0000313" key="10">
    <source>
        <dbReference type="EMBL" id="MBF8186863.1"/>
    </source>
</evidence>
<evidence type="ECO:0000259" key="8">
    <source>
        <dbReference type="PROSITE" id="PS50075"/>
    </source>
</evidence>